<evidence type="ECO:0000256" key="1">
    <source>
        <dbReference type="ARBA" id="ARBA00004651"/>
    </source>
</evidence>
<keyword evidence="3" id="KW-1003">Cell membrane</keyword>
<dbReference type="InterPro" id="IPR000515">
    <property type="entry name" value="MetI-like"/>
</dbReference>
<evidence type="ECO:0000256" key="5">
    <source>
        <dbReference type="ARBA" id="ARBA00022989"/>
    </source>
</evidence>
<evidence type="ECO:0000313" key="9">
    <source>
        <dbReference type="EMBL" id="ANU76426.1"/>
    </source>
</evidence>
<dbReference type="CDD" id="cd06261">
    <property type="entry name" value="TM_PBP2"/>
    <property type="match status" value="1"/>
</dbReference>
<evidence type="ECO:0000256" key="7">
    <source>
        <dbReference type="RuleBase" id="RU363032"/>
    </source>
</evidence>
<dbReference type="RefSeq" id="WP_065542591.1">
    <property type="nucleotide sequence ID" value="NZ_CP015405.2"/>
</dbReference>
<organism evidence="9 10">
    <name type="scientific">Blautia pseudococcoides</name>
    <dbReference type="NCBI Taxonomy" id="1796616"/>
    <lineage>
        <taxon>Bacteria</taxon>
        <taxon>Bacillati</taxon>
        <taxon>Bacillota</taxon>
        <taxon>Clostridia</taxon>
        <taxon>Lachnospirales</taxon>
        <taxon>Lachnospiraceae</taxon>
        <taxon>Blautia</taxon>
    </lineage>
</organism>
<comment type="subcellular location">
    <subcellularLocation>
        <location evidence="1 7">Cell membrane</location>
        <topology evidence="1 7">Multi-pass membrane protein</topology>
    </subcellularLocation>
</comment>
<dbReference type="GO" id="GO:0055085">
    <property type="term" value="P:transmembrane transport"/>
    <property type="evidence" value="ECO:0007669"/>
    <property type="project" value="InterPro"/>
</dbReference>
<keyword evidence="4 7" id="KW-0812">Transmembrane</keyword>
<accession>A0A1C7I9S9</accession>
<sequence>MKNNKISDSVEKILCIVVLITILVPFLWMVSMAFKQESEIMSFPPTFFPKEFTGIHIKEIFSRIPMLKYIRNTLVFSVGVGLISVFFDSLAGYAFARLNFKGRDRIFALILLTMMIPFNIIMIPLYIEVYKMNLLNTFIGLILPRAASAYGIFFMRSFFIGLPKDLEESARLDGLGEFGIYFRIMFPLCKPAVITLFIFVLMSNWNDLLYPMMMTSSTDMRTLSAGLAMFVGEGLTEVGPSMAGALVSILPLFIVYCFAQKYFVQGIALSGMKE</sequence>
<dbReference type="Gene3D" id="1.10.3720.10">
    <property type="entry name" value="MetI-like"/>
    <property type="match status" value="1"/>
</dbReference>
<dbReference type="AlphaFoldDB" id="A0A1C7I9S9"/>
<feature type="transmembrane region" description="Helical" evidence="7">
    <location>
        <begin position="107"/>
        <end position="127"/>
    </location>
</feature>
<gene>
    <name evidence="9" type="ORF">A4V09_12000</name>
</gene>
<feature type="transmembrane region" description="Helical" evidence="7">
    <location>
        <begin position="139"/>
        <end position="159"/>
    </location>
</feature>
<feature type="transmembrane region" description="Helical" evidence="7">
    <location>
        <begin position="74"/>
        <end position="95"/>
    </location>
</feature>
<dbReference type="OrthoDB" id="187395at2"/>
<evidence type="ECO:0000256" key="6">
    <source>
        <dbReference type="ARBA" id="ARBA00023136"/>
    </source>
</evidence>
<feature type="domain" description="ABC transmembrane type-1" evidence="8">
    <location>
        <begin position="70"/>
        <end position="259"/>
    </location>
</feature>
<proteinExistence type="inferred from homology"/>
<feature type="transmembrane region" description="Helical" evidence="7">
    <location>
        <begin position="180"/>
        <end position="202"/>
    </location>
</feature>
<evidence type="ECO:0000313" key="10">
    <source>
        <dbReference type="Proteomes" id="UP000092574"/>
    </source>
</evidence>
<dbReference type="Pfam" id="PF00528">
    <property type="entry name" value="BPD_transp_1"/>
    <property type="match status" value="1"/>
</dbReference>
<dbReference type="SUPFAM" id="SSF161098">
    <property type="entry name" value="MetI-like"/>
    <property type="match status" value="1"/>
</dbReference>
<comment type="similarity">
    <text evidence="7">Belongs to the binding-protein-dependent transport system permease family.</text>
</comment>
<keyword evidence="2 7" id="KW-0813">Transport</keyword>
<protein>
    <submittedName>
        <fullName evidence="9">ABC transporter permease</fullName>
    </submittedName>
</protein>
<keyword evidence="10" id="KW-1185">Reference proteome</keyword>
<keyword evidence="6 7" id="KW-0472">Membrane</keyword>
<reference evidence="9" key="1">
    <citation type="submission" date="2017-04" db="EMBL/GenBank/DDBJ databases">
        <title>Complete Genome Sequences of Twelve Strains of a Stable Defined Moderately Diverse Mouse Microbiota 2 (sDMDMm2).</title>
        <authorList>
            <person name="Uchimura Y."/>
            <person name="Wyss M."/>
            <person name="Brugiroux S."/>
            <person name="Limenitakis J.P."/>
            <person name="Stecher B."/>
            <person name="McCoy K.D."/>
            <person name="Macpherson A.J."/>
        </authorList>
    </citation>
    <scope>NUCLEOTIDE SEQUENCE</scope>
    <source>
        <strain evidence="9">YL58</strain>
    </source>
</reference>
<dbReference type="Proteomes" id="UP000092574">
    <property type="component" value="Chromosome"/>
</dbReference>
<dbReference type="STRING" id="1796616.A4V09_12000"/>
<dbReference type="PANTHER" id="PTHR43744:SF12">
    <property type="entry name" value="ABC TRANSPORTER PERMEASE PROTEIN MG189-RELATED"/>
    <property type="match status" value="1"/>
</dbReference>
<dbReference type="EMBL" id="CP015405">
    <property type="protein sequence ID" value="ANU76426.1"/>
    <property type="molecule type" value="Genomic_DNA"/>
</dbReference>
<dbReference type="GO" id="GO:0005886">
    <property type="term" value="C:plasma membrane"/>
    <property type="evidence" value="ECO:0007669"/>
    <property type="project" value="UniProtKB-SubCell"/>
</dbReference>
<evidence type="ECO:0000256" key="4">
    <source>
        <dbReference type="ARBA" id="ARBA00022692"/>
    </source>
</evidence>
<keyword evidence="5 7" id="KW-1133">Transmembrane helix</keyword>
<name>A0A1C7I9S9_9FIRM</name>
<dbReference type="InterPro" id="IPR035906">
    <property type="entry name" value="MetI-like_sf"/>
</dbReference>
<feature type="transmembrane region" description="Helical" evidence="7">
    <location>
        <begin position="12"/>
        <end position="34"/>
    </location>
</feature>
<feature type="transmembrane region" description="Helical" evidence="7">
    <location>
        <begin position="242"/>
        <end position="264"/>
    </location>
</feature>
<dbReference type="KEGG" id="byl:A4V09_12000"/>
<evidence type="ECO:0000259" key="8">
    <source>
        <dbReference type="PROSITE" id="PS50928"/>
    </source>
</evidence>
<evidence type="ECO:0000256" key="3">
    <source>
        <dbReference type="ARBA" id="ARBA00022475"/>
    </source>
</evidence>
<evidence type="ECO:0000256" key="2">
    <source>
        <dbReference type="ARBA" id="ARBA00022448"/>
    </source>
</evidence>
<dbReference type="PANTHER" id="PTHR43744">
    <property type="entry name" value="ABC TRANSPORTER PERMEASE PROTEIN MG189-RELATED-RELATED"/>
    <property type="match status" value="1"/>
</dbReference>
<dbReference type="PROSITE" id="PS50928">
    <property type="entry name" value="ABC_TM1"/>
    <property type="match status" value="1"/>
</dbReference>